<dbReference type="InterPro" id="IPR036942">
    <property type="entry name" value="Beta-barrel_TonB_sf"/>
</dbReference>
<keyword evidence="11" id="KW-0732">Signal</keyword>
<dbReference type="OrthoDB" id="9795928at2"/>
<evidence type="ECO:0000259" key="12">
    <source>
        <dbReference type="Pfam" id="PF00593"/>
    </source>
</evidence>
<dbReference type="Pfam" id="PF00593">
    <property type="entry name" value="TonB_dep_Rec_b-barrel"/>
    <property type="match status" value="1"/>
</dbReference>
<evidence type="ECO:0000256" key="2">
    <source>
        <dbReference type="ARBA" id="ARBA00022448"/>
    </source>
</evidence>
<dbReference type="PROSITE" id="PS52016">
    <property type="entry name" value="TONB_DEPENDENT_REC_3"/>
    <property type="match status" value="1"/>
</dbReference>
<feature type="domain" description="TonB-dependent receptor plug" evidence="13">
    <location>
        <begin position="66"/>
        <end position="164"/>
    </location>
</feature>
<evidence type="ECO:0000256" key="11">
    <source>
        <dbReference type="SAM" id="SignalP"/>
    </source>
</evidence>
<dbReference type="PANTHER" id="PTHR30069:SF40">
    <property type="entry name" value="TONB-DEPENDENT RECEPTOR NMB0964-RELATED"/>
    <property type="match status" value="1"/>
</dbReference>
<dbReference type="GO" id="GO:0009279">
    <property type="term" value="C:cell outer membrane"/>
    <property type="evidence" value="ECO:0007669"/>
    <property type="project" value="UniProtKB-SubCell"/>
</dbReference>
<keyword evidence="3 8" id="KW-1134">Transmembrane beta strand</keyword>
<keyword evidence="2 8" id="KW-0813">Transport</keyword>
<evidence type="ECO:0000256" key="3">
    <source>
        <dbReference type="ARBA" id="ARBA00022452"/>
    </source>
</evidence>
<dbReference type="InterPro" id="IPR039426">
    <property type="entry name" value="TonB-dep_rcpt-like"/>
</dbReference>
<evidence type="ECO:0000256" key="5">
    <source>
        <dbReference type="ARBA" id="ARBA00023077"/>
    </source>
</evidence>
<evidence type="ECO:0000256" key="8">
    <source>
        <dbReference type="PROSITE-ProRule" id="PRU01360"/>
    </source>
</evidence>
<dbReference type="Gene3D" id="2.170.130.10">
    <property type="entry name" value="TonB-dependent receptor, plug domain"/>
    <property type="match status" value="1"/>
</dbReference>
<dbReference type="InterPro" id="IPR012910">
    <property type="entry name" value="Plug_dom"/>
</dbReference>
<evidence type="ECO:0000256" key="10">
    <source>
        <dbReference type="SAM" id="MobiDB-lite"/>
    </source>
</evidence>
<dbReference type="GO" id="GO:0044718">
    <property type="term" value="P:siderophore transmembrane transport"/>
    <property type="evidence" value="ECO:0007669"/>
    <property type="project" value="TreeGrafter"/>
</dbReference>
<evidence type="ECO:0000256" key="7">
    <source>
        <dbReference type="ARBA" id="ARBA00023237"/>
    </source>
</evidence>
<sequence length="718" mass="76916">MRLATLLAATALATGSGAALAQVESEPAKTAAPAPTRGSDHLHDTRPGDIVVTADFVKELNLLAGTNVLTGANLVRDIRPQIGDTLAKLPGVSATSFSPGASRPVLRGFQGERIRVLTDGIGSIDVSNTSADHAVTIDPLTAERIEVLHGPAVLLFGSQAIGGAVNVLDRRIPRQVPDEFAHVDGLASYGSAADERSVGASADFPLGGGVVAHVDGSYRKSDDLRVGGFVLSPELRAEQRAIAAEEAEEGHAEEAAEATRLANLRGKLPDSATETTTVGGGIAIIRDRGSLGFSVGYYDSNYGVPSRPGAGHHHGEEEGEDEDGHDHGEESVSIGMKQFRFDARGELEVGGGFVDKLRVRIGAADYKHTEFEGDEVGTVFRNQGFEGRFEAVQADRGGWRGVTGAQYYSRDFSATGAEAFLPPNQTSQTGLFTLQEFDLGAFGLEAAARYEHTDVAASSVGVDRNYNAFSAAIGGSYELSPQVKAGINLSRAARAPSAEELFSNGPHVATQSFEVGDPNLRTERSWGGEIYLRAQRPTWSFSAAAFASWFDNYIYQAATGEEDDELPVFQYFQRDATYYGFEMQGSAKLFDMGRFSIQADGVADYVRATVDEAGPVPRIPPLRLLGGVEAQSDNIDGRVEVEWVDSQKRTADFENPTDGYTMVNASVAWRPWGRENPTSIILSANNIFDVEARRHASFTKDFVPLGGRDLRASLRVSF</sequence>
<protein>
    <submittedName>
        <fullName evidence="14">Iron complex outermembrane recepter protein</fullName>
    </submittedName>
</protein>
<comment type="subcellular location">
    <subcellularLocation>
        <location evidence="1 8">Cell outer membrane</location>
        <topology evidence="1 8">Multi-pass membrane protein</topology>
    </subcellularLocation>
</comment>
<keyword evidence="7 8" id="KW-0998">Cell outer membrane</keyword>
<dbReference type="RefSeq" id="WP_085219128.1">
    <property type="nucleotide sequence ID" value="NZ_LT840185.1"/>
</dbReference>
<dbReference type="InterPro" id="IPR037066">
    <property type="entry name" value="Plug_dom_sf"/>
</dbReference>
<name>A0A1X7H0A6_9SPHN</name>
<gene>
    <name evidence="14" type="ORF">SAMN06295910_2579</name>
</gene>
<keyword evidence="15" id="KW-1185">Reference proteome</keyword>
<reference evidence="15" key="1">
    <citation type="submission" date="2017-04" db="EMBL/GenBank/DDBJ databases">
        <authorList>
            <person name="Varghese N."/>
            <person name="Submissions S."/>
        </authorList>
    </citation>
    <scope>NUCLEOTIDE SEQUENCE [LARGE SCALE GENOMIC DNA]</scope>
    <source>
        <strain evidence="15">Dd16</strain>
    </source>
</reference>
<feature type="region of interest" description="Disordered" evidence="10">
    <location>
        <begin position="304"/>
        <end position="330"/>
    </location>
</feature>
<dbReference type="Proteomes" id="UP000192934">
    <property type="component" value="Chromosome I"/>
</dbReference>
<dbReference type="InterPro" id="IPR000531">
    <property type="entry name" value="Beta-barrel_TonB"/>
</dbReference>
<proteinExistence type="inferred from homology"/>
<evidence type="ECO:0000313" key="14">
    <source>
        <dbReference type="EMBL" id="SMF77348.1"/>
    </source>
</evidence>
<dbReference type="GO" id="GO:0015344">
    <property type="term" value="F:siderophore uptake transmembrane transporter activity"/>
    <property type="evidence" value="ECO:0007669"/>
    <property type="project" value="TreeGrafter"/>
</dbReference>
<evidence type="ECO:0000313" key="15">
    <source>
        <dbReference type="Proteomes" id="UP000192934"/>
    </source>
</evidence>
<feature type="signal peptide" evidence="11">
    <location>
        <begin position="1"/>
        <end position="21"/>
    </location>
</feature>
<comment type="similarity">
    <text evidence="8 9">Belongs to the TonB-dependent receptor family.</text>
</comment>
<keyword evidence="4 8" id="KW-0812">Transmembrane</keyword>
<dbReference type="SUPFAM" id="SSF56935">
    <property type="entry name" value="Porins"/>
    <property type="match status" value="1"/>
</dbReference>
<evidence type="ECO:0000256" key="9">
    <source>
        <dbReference type="RuleBase" id="RU003357"/>
    </source>
</evidence>
<dbReference type="PANTHER" id="PTHR30069">
    <property type="entry name" value="TONB-DEPENDENT OUTER MEMBRANE RECEPTOR"/>
    <property type="match status" value="1"/>
</dbReference>
<keyword evidence="6 8" id="KW-0472">Membrane</keyword>
<evidence type="ECO:0000259" key="13">
    <source>
        <dbReference type="Pfam" id="PF07715"/>
    </source>
</evidence>
<evidence type="ECO:0000256" key="4">
    <source>
        <dbReference type="ARBA" id="ARBA00022692"/>
    </source>
</evidence>
<organism evidence="14 15">
    <name type="scientific">Allosphingosinicella indica</name>
    <dbReference type="NCBI Taxonomy" id="941907"/>
    <lineage>
        <taxon>Bacteria</taxon>
        <taxon>Pseudomonadati</taxon>
        <taxon>Pseudomonadota</taxon>
        <taxon>Alphaproteobacteria</taxon>
        <taxon>Sphingomonadales</taxon>
        <taxon>Sphingomonadaceae</taxon>
        <taxon>Allosphingosinicella</taxon>
    </lineage>
</organism>
<dbReference type="Pfam" id="PF07715">
    <property type="entry name" value="Plug"/>
    <property type="match status" value="1"/>
</dbReference>
<feature type="chain" id="PRO_5013298939" evidence="11">
    <location>
        <begin position="22"/>
        <end position="718"/>
    </location>
</feature>
<evidence type="ECO:0000256" key="6">
    <source>
        <dbReference type="ARBA" id="ARBA00023136"/>
    </source>
</evidence>
<dbReference type="EMBL" id="LT840185">
    <property type="protein sequence ID" value="SMF77348.1"/>
    <property type="molecule type" value="Genomic_DNA"/>
</dbReference>
<dbReference type="STRING" id="941907.SAMN06295910_2579"/>
<dbReference type="Gene3D" id="2.40.170.20">
    <property type="entry name" value="TonB-dependent receptor, beta-barrel domain"/>
    <property type="match status" value="1"/>
</dbReference>
<accession>A0A1X7H0A6</accession>
<feature type="region of interest" description="Disordered" evidence="10">
    <location>
        <begin position="24"/>
        <end position="45"/>
    </location>
</feature>
<evidence type="ECO:0000256" key="1">
    <source>
        <dbReference type="ARBA" id="ARBA00004571"/>
    </source>
</evidence>
<keyword evidence="5 9" id="KW-0798">TonB box</keyword>
<dbReference type="AlphaFoldDB" id="A0A1X7H0A6"/>
<feature type="domain" description="TonB-dependent receptor-like beta-barrel" evidence="12">
    <location>
        <begin position="329"/>
        <end position="687"/>
    </location>
</feature>